<evidence type="ECO:0000313" key="2">
    <source>
        <dbReference type="EMBL" id="KAJ3647462.1"/>
    </source>
</evidence>
<protein>
    <submittedName>
        <fullName evidence="2">Uncharacterized protein</fullName>
    </submittedName>
</protein>
<feature type="region of interest" description="Disordered" evidence="1">
    <location>
        <begin position="1"/>
        <end position="29"/>
    </location>
</feature>
<keyword evidence="3" id="KW-1185">Reference proteome</keyword>
<gene>
    <name evidence="2" type="ORF">Zmor_019340</name>
</gene>
<dbReference type="EMBL" id="JALNTZ010000006">
    <property type="protein sequence ID" value="KAJ3647462.1"/>
    <property type="molecule type" value="Genomic_DNA"/>
</dbReference>
<proteinExistence type="predicted"/>
<comment type="caution">
    <text evidence="2">The sequence shown here is derived from an EMBL/GenBank/DDBJ whole genome shotgun (WGS) entry which is preliminary data.</text>
</comment>
<evidence type="ECO:0000313" key="3">
    <source>
        <dbReference type="Proteomes" id="UP001168821"/>
    </source>
</evidence>
<feature type="compositionally biased region" description="Pro residues" evidence="1">
    <location>
        <begin position="12"/>
        <end position="23"/>
    </location>
</feature>
<reference evidence="2" key="1">
    <citation type="journal article" date="2023" name="G3 (Bethesda)">
        <title>Whole genome assemblies of Zophobas morio and Tenebrio molitor.</title>
        <authorList>
            <person name="Kaur S."/>
            <person name="Stinson S.A."/>
            <person name="diCenzo G.C."/>
        </authorList>
    </citation>
    <scope>NUCLEOTIDE SEQUENCE</scope>
    <source>
        <strain evidence="2">QUZm001</strain>
    </source>
</reference>
<organism evidence="2 3">
    <name type="scientific">Zophobas morio</name>
    <dbReference type="NCBI Taxonomy" id="2755281"/>
    <lineage>
        <taxon>Eukaryota</taxon>
        <taxon>Metazoa</taxon>
        <taxon>Ecdysozoa</taxon>
        <taxon>Arthropoda</taxon>
        <taxon>Hexapoda</taxon>
        <taxon>Insecta</taxon>
        <taxon>Pterygota</taxon>
        <taxon>Neoptera</taxon>
        <taxon>Endopterygota</taxon>
        <taxon>Coleoptera</taxon>
        <taxon>Polyphaga</taxon>
        <taxon>Cucujiformia</taxon>
        <taxon>Tenebrionidae</taxon>
        <taxon>Zophobas</taxon>
    </lineage>
</organism>
<evidence type="ECO:0000256" key="1">
    <source>
        <dbReference type="SAM" id="MobiDB-lite"/>
    </source>
</evidence>
<name>A0AA38I1L8_9CUCU</name>
<accession>A0AA38I1L8</accession>
<dbReference type="AlphaFoldDB" id="A0AA38I1L8"/>
<sequence length="182" mass="19770">MTADQCAQPRPTDIPPSSTPFPCPRSGHRTPLADDAATLKIGRRDLHYEHLIDSFAPLFHLRGFERTHTYRSDISRSVSKRRTFTFGTIFHDFPLGCARWPGFIASPIISKRAKESGRPPGNEHLFDLLLGLSGRESVPAALGGGAGEDGGIRDGNGFNVIIWRGGLKLAGMTQAADYGIGE</sequence>
<dbReference type="Proteomes" id="UP001168821">
    <property type="component" value="Unassembled WGS sequence"/>
</dbReference>